<accession>A0A6G9VPF9</accession>
<evidence type="ECO:0000313" key="3">
    <source>
        <dbReference type="Proteomes" id="UP000502831"/>
    </source>
</evidence>
<gene>
    <name evidence="2" type="ORF">FA584_00485</name>
</gene>
<name>A0A6G9VPF9_9BACT</name>
<dbReference type="InterPro" id="IPR012577">
    <property type="entry name" value="NIPSNAP"/>
</dbReference>
<dbReference type="Gene3D" id="3.30.70.100">
    <property type="match status" value="1"/>
</dbReference>
<protein>
    <submittedName>
        <fullName evidence="2">NIPSNAP family protein</fullName>
    </submittedName>
</protein>
<dbReference type="Proteomes" id="UP000502831">
    <property type="component" value="Chromosome"/>
</dbReference>
<dbReference type="Pfam" id="PF07978">
    <property type="entry name" value="NIPSNAP"/>
    <property type="match status" value="1"/>
</dbReference>
<dbReference type="InterPro" id="IPR051557">
    <property type="entry name" value="NipSnap_domain"/>
</dbReference>
<dbReference type="PANTHER" id="PTHR21017:SF17">
    <property type="entry name" value="PROTEIN NIPSNAP"/>
    <property type="match status" value="1"/>
</dbReference>
<sequence>MIYEMRTYTVKVGKQHAYMKHFEEVGLPIISKYAKLVGYWYSDIGELNQVVHIWEYPDLNTREERRRALYHDKEWLENFVPLGLPMLEKQESKIMYASNFSPIQ</sequence>
<dbReference type="SUPFAM" id="SSF54909">
    <property type="entry name" value="Dimeric alpha+beta barrel"/>
    <property type="match status" value="1"/>
</dbReference>
<reference evidence="2 3" key="1">
    <citation type="journal article" date="2017" name="Environ. Sci. Technol.">
        <title>Organohalide Respiration with Chlorinated Ethenes under Low pH Conditions.</title>
        <authorList>
            <person name="Yang Y."/>
            <person name="Capiro N.L."/>
            <person name="Marcet T.F."/>
            <person name="Yan J."/>
            <person name="Pennell K.D."/>
            <person name="Loffler F.E."/>
        </authorList>
    </citation>
    <scope>NUCLEOTIDE SEQUENCE [LARGE SCALE GENOMIC DNA]</scope>
    <source>
        <strain evidence="2 3">ACSDCE</strain>
    </source>
</reference>
<comment type="similarity">
    <text evidence="1">Belongs to the NipSnap family.</text>
</comment>
<proteinExistence type="inferred from homology"/>
<dbReference type="AlphaFoldDB" id="A0A6G9VPF9"/>
<dbReference type="EMBL" id="CP039734">
    <property type="protein sequence ID" value="QIR74773.1"/>
    <property type="molecule type" value="Genomic_DNA"/>
</dbReference>
<evidence type="ECO:0000313" key="2">
    <source>
        <dbReference type="EMBL" id="QIR74773.1"/>
    </source>
</evidence>
<dbReference type="RefSeq" id="WP_167748996.1">
    <property type="nucleotide sequence ID" value="NZ_CP039734.2"/>
</dbReference>
<organism evidence="2 3">
    <name type="scientific">Sulfurospirillum diekertiae</name>
    <dbReference type="NCBI Taxonomy" id="1854492"/>
    <lineage>
        <taxon>Bacteria</taxon>
        <taxon>Pseudomonadati</taxon>
        <taxon>Campylobacterota</taxon>
        <taxon>Epsilonproteobacteria</taxon>
        <taxon>Campylobacterales</taxon>
        <taxon>Sulfurospirillaceae</taxon>
        <taxon>Sulfurospirillum</taxon>
    </lineage>
</organism>
<dbReference type="InterPro" id="IPR011008">
    <property type="entry name" value="Dimeric_a/b-barrel"/>
</dbReference>
<evidence type="ECO:0000256" key="1">
    <source>
        <dbReference type="ARBA" id="ARBA00005291"/>
    </source>
</evidence>
<dbReference type="PANTHER" id="PTHR21017">
    <property type="entry name" value="NIPSNAP-RELATED"/>
    <property type="match status" value="1"/>
</dbReference>